<dbReference type="InterPro" id="IPR029044">
    <property type="entry name" value="Nucleotide-diphossugar_trans"/>
</dbReference>
<sequence length="362" mass="40540">MNKTITGEARHAGSALANPVVSIIVPFYNEEDSVGVFFEQIVATMESIESIRFEIVCVNDGSRDTTLDKLVLASQRDSRIRVIDLTRNFGKEAALTAGLNEAVGDAVIAIDADLQDPPSLIPRMIEQWRGGAEVVLARRANRACDSFLKRTTAALFYRVHNLLSDVKIPENVGDFRLIDRSVVNALRQLPERHRFMKGLFAWVGFRTVTLDYEREPRSAGHSKFSGWKLWNFALEGITSFSTVPLRSWTYIGCVLALLAFLYGGFIIARTVLLGNPVPGYASMLSVVLFMSGIQLVGIGVIGEYVGRIYDESKGRPIYLVRRRYEVRTKVSTLPMVRESSRQARTDAPRRTRTPPRLRIASR</sequence>
<keyword evidence="2" id="KW-0328">Glycosyltransferase</keyword>
<evidence type="ECO:0000259" key="9">
    <source>
        <dbReference type="Pfam" id="PF00535"/>
    </source>
</evidence>
<organism evidence="10 11">
    <name type="scientific">Paraburkholderia unamae</name>
    <dbReference type="NCBI Taxonomy" id="219649"/>
    <lineage>
        <taxon>Bacteria</taxon>
        <taxon>Pseudomonadati</taxon>
        <taxon>Pseudomonadota</taxon>
        <taxon>Betaproteobacteria</taxon>
        <taxon>Burkholderiales</taxon>
        <taxon>Burkholderiaceae</taxon>
        <taxon>Paraburkholderia</taxon>
    </lineage>
</organism>
<keyword evidence="5 8" id="KW-1133">Transmembrane helix</keyword>
<keyword evidence="3" id="KW-0808">Transferase</keyword>
<dbReference type="PANTHER" id="PTHR48090">
    <property type="entry name" value="UNDECAPRENYL-PHOSPHATE 4-DEOXY-4-FORMAMIDO-L-ARABINOSE TRANSFERASE-RELATED"/>
    <property type="match status" value="1"/>
</dbReference>
<proteinExistence type="predicted"/>
<dbReference type="PANTHER" id="PTHR48090:SF1">
    <property type="entry name" value="PROPHAGE BACTOPRENOL GLUCOSYL TRANSFERASE HOMOLOG"/>
    <property type="match status" value="1"/>
</dbReference>
<reference evidence="10 11" key="1">
    <citation type="submission" date="2018-05" db="EMBL/GenBank/DDBJ databases">
        <title>Genomic Encyclopedia of Type Strains, Phase IV (KMG-V): Genome sequencing to study the core and pangenomes of soil and plant-associated prokaryotes.</title>
        <authorList>
            <person name="Whitman W."/>
        </authorList>
    </citation>
    <scope>NUCLEOTIDE SEQUENCE [LARGE SCALE GENOMIC DNA]</scope>
    <source>
        <strain evidence="10 11">SCZa-39</strain>
    </source>
</reference>
<gene>
    <name evidence="10" type="ORF">C7402_13644</name>
</gene>
<keyword evidence="6 8" id="KW-0472">Membrane</keyword>
<dbReference type="SUPFAM" id="SSF53448">
    <property type="entry name" value="Nucleotide-diphospho-sugar transferases"/>
    <property type="match status" value="1"/>
</dbReference>
<feature type="compositionally biased region" description="Basic residues" evidence="7">
    <location>
        <begin position="350"/>
        <end position="362"/>
    </location>
</feature>
<dbReference type="InterPro" id="IPR001173">
    <property type="entry name" value="Glyco_trans_2-like"/>
</dbReference>
<evidence type="ECO:0000256" key="8">
    <source>
        <dbReference type="SAM" id="Phobius"/>
    </source>
</evidence>
<feature type="transmembrane region" description="Helical" evidence="8">
    <location>
        <begin position="248"/>
        <end position="268"/>
    </location>
</feature>
<evidence type="ECO:0000256" key="7">
    <source>
        <dbReference type="SAM" id="MobiDB-lite"/>
    </source>
</evidence>
<feature type="region of interest" description="Disordered" evidence="7">
    <location>
        <begin position="337"/>
        <end position="362"/>
    </location>
</feature>
<evidence type="ECO:0000256" key="6">
    <source>
        <dbReference type="ARBA" id="ARBA00023136"/>
    </source>
</evidence>
<evidence type="ECO:0000256" key="4">
    <source>
        <dbReference type="ARBA" id="ARBA00022692"/>
    </source>
</evidence>
<dbReference type="CDD" id="cd04187">
    <property type="entry name" value="DPM1_like_bac"/>
    <property type="match status" value="1"/>
</dbReference>
<evidence type="ECO:0000256" key="1">
    <source>
        <dbReference type="ARBA" id="ARBA00004141"/>
    </source>
</evidence>
<dbReference type="EMBL" id="QEOB01000036">
    <property type="protein sequence ID" value="PVX70666.1"/>
    <property type="molecule type" value="Genomic_DNA"/>
</dbReference>
<evidence type="ECO:0000313" key="10">
    <source>
        <dbReference type="EMBL" id="PVX70666.1"/>
    </source>
</evidence>
<comment type="subcellular location">
    <subcellularLocation>
        <location evidence="1">Membrane</location>
        <topology evidence="1">Multi-pass membrane protein</topology>
    </subcellularLocation>
</comment>
<feature type="transmembrane region" description="Helical" evidence="8">
    <location>
        <begin position="280"/>
        <end position="305"/>
    </location>
</feature>
<dbReference type="Pfam" id="PF00535">
    <property type="entry name" value="Glycos_transf_2"/>
    <property type="match status" value="1"/>
</dbReference>
<keyword evidence="11" id="KW-1185">Reference proteome</keyword>
<evidence type="ECO:0000256" key="5">
    <source>
        <dbReference type="ARBA" id="ARBA00022989"/>
    </source>
</evidence>
<dbReference type="InterPro" id="IPR050256">
    <property type="entry name" value="Glycosyltransferase_2"/>
</dbReference>
<dbReference type="Proteomes" id="UP000245712">
    <property type="component" value="Unassembled WGS sequence"/>
</dbReference>
<protein>
    <submittedName>
        <fullName evidence="10">Glycosyltransferase involved in cell wall biosynthesis</fullName>
    </submittedName>
</protein>
<evidence type="ECO:0000256" key="2">
    <source>
        <dbReference type="ARBA" id="ARBA00022676"/>
    </source>
</evidence>
<keyword evidence="4 8" id="KW-0812">Transmembrane</keyword>
<feature type="domain" description="Glycosyltransferase 2-like" evidence="9">
    <location>
        <begin position="22"/>
        <end position="185"/>
    </location>
</feature>
<accession>A0ABX5KDL1</accession>
<name>A0ABX5KDL1_9BURK</name>
<comment type="caution">
    <text evidence="10">The sequence shown here is derived from an EMBL/GenBank/DDBJ whole genome shotgun (WGS) entry which is preliminary data.</text>
</comment>
<dbReference type="Gene3D" id="3.90.550.10">
    <property type="entry name" value="Spore Coat Polysaccharide Biosynthesis Protein SpsA, Chain A"/>
    <property type="match status" value="1"/>
</dbReference>
<evidence type="ECO:0000256" key="3">
    <source>
        <dbReference type="ARBA" id="ARBA00022679"/>
    </source>
</evidence>
<evidence type="ECO:0000313" key="11">
    <source>
        <dbReference type="Proteomes" id="UP000245712"/>
    </source>
</evidence>
<feature type="compositionally biased region" description="Basic and acidic residues" evidence="7">
    <location>
        <begin position="338"/>
        <end position="349"/>
    </location>
</feature>
<dbReference type="RefSeq" id="WP_116614747.1">
    <property type="nucleotide sequence ID" value="NZ_QEOB01000036.1"/>
</dbReference>